<comment type="similarity">
    <text evidence="1">Belongs to the sigma-70 factor family. ECF subfamily.</text>
</comment>
<dbReference type="PANTHER" id="PTHR43133">
    <property type="entry name" value="RNA POLYMERASE ECF-TYPE SIGMA FACTO"/>
    <property type="match status" value="1"/>
</dbReference>
<evidence type="ECO:0000259" key="7">
    <source>
        <dbReference type="Pfam" id="PF08281"/>
    </source>
</evidence>
<sequence length="171" mass="19330">MDAVAEREFLEFARTRTQVLLRSAYALTGQQQSAEDLVQSALAKTAAGWRRIDADPEPYARKVLYHEFVSWWRRRSTHEVPTPELPDQHAPDATGRSTTRLMLHAGLARLGRRQRAVLVLRYLEDRSTSEVAEILGCRPGTVASQTARALARLRVVAPELRELLDSEEAVR</sequence>
<dbReference type="KEGG" id="atl:Athai_47650"/>
<dbReference type="InterPro" id="IPR014284">
    <property type="entry name" value="RNA_pol_sigma-70_dom"/>
</dbReference>
<evidence type="ECO:0000313" key="9">
    <source>
        <dbReference type="Proteomes" id="UP000611640"/>
    </source>
</evidence>
<dbReference type="AlphaFoldDB" id="A0A7R7DTH3"/>
<feature type="domain" description="RNA polymerase sigma-70 region 2" evidence="6">
    <location>
        <begin position="19"/>
        <end position="76"/>
    </location>
</feature>
<dbReference type="GO" id="GO:0003677">
    <property type="term" value="F:DNA binding"/>
    <property type="evidence" value="ECO:0007669"/>
    <property type="project" value="UniProtKB-KW"/>
</dbReference>
<dbReference type="PANTHER" id="PTHR43133:SF50">
    <property type="entry name" value="ECF RNA POLYMERASE SIGMA FACTOR SIGM"/>
    <property type="match status" value="1"/>
</dbReference>
<gene>
    <name evidence="8" type="ORF">Athai_47650</name>
</gene>
<name>A0A7R7DTH3_9ACTN</name>
<organism evidence="8 9">
    <name type="scientific">Actinocatenispora thailandica</name>
    <dbReference type="NCBI Taxonomy" id="227318"/>
    <lineage>
        <taxon>Bacteria</taxon>
        <taxon>Bacillati</taxon>
        <taxon>Actinomycetota</taxon>
        <taxon>Actinomycetes</taxon>
        <taxon>Micromonosporales</taxon>
        <taxon>Micromonosporaceae</taxon>
        <taxon>Actinocatenispora</taxon>
    </lineage>
</organism>
<dbReference type="InterPro" id="IPR013249">
    <property type="entry name" value="RNA_pol_sigma70_r4_t2"/>
</dbReference>
<dbReference type="RefSeq" id="WP_203963500.1">
    <property type="nucleotide sequence ID" value="NZ_AP023355.1"/>
</dbReference>
<dbReference type="SUPFAM" id="SSF88946">
    <property type="entry name" value="Sigma2 domain of RNA polymerase sigma factors"/>
    <property type="match status" value="1"/>
</dbReference>
<dbReference type="InterPro" id="IPR007627">
    <property type="entry name" value="RNA_pol_sigma70_r2"/>
</dbReference>
<dbReference type="GO" id="GO:0016987">
    <property type="term" value="F:sigma factor activity"/>
    <property type="evidence" value="ECO:0007669"/>
    <property type="project" value="UniProtKB-KW"/>
</dbReference>
<dbReference type="Gene3D" id="1.10.10.10">
    <property type="entry name" value="Winged helix-like DNA-binding domain superfamily/Winged helix DNA-binding domain"/>
    <property type="match status" value="1"/>
</dbReference>
<dbReference type="InterPro" id="IPR036388">
    <property type="entry name" value="WH-like_DNA-bd_sf"/>
</dbReference>
<dbReference type="EMBL" id="AP023355">
    <property type="protein sequence ID" value="BCJ37262.1"/>
    <property type="molecule type" value="Genomic_DNA"/>
</dbReference>
<dbReference type="Pfam" id="PF08281">
    <property type="entry name" value="Sigma70_r4_2"/>
    <property type="match status" value="1"/>
</dbReference>
<proteinExistence type="inferred from homology"/>
<evidence type="ECO:0000259" key="6">
    <source>
        <dbReference type="Pfam" id="PF04542"/>
    </source>
</evidence>
<evidence type="ECO:0000256" key="5">
    <source>
        <dbReference type="ARBA" id="ARBA00023163"/>
    </source>
</evidence>
<evidence type="ECO:0000313" key="8">
    <source>
        <dbReference type="EMBL" id="BCJ37262.1"/>
    </source>
</evidence>
<keyword evidence="3" id="KW-0731">Sigma factor</keyword>
<dbReference type="SUPFAM" id="SSF88659">
    <property type="entry name" value="Sigma3 and sigma4 domains of RNA polymerase sigma factors"/>
    <property type="match status" value="1"/>
</dbReference>
<keyword evidence="2" id="KW-0805">Transcription regulation</keyword>
<dbReference type="Gene3D" id="1.10.1740.10">
    <property type="match status" value="1"/>
</dbReference>
<dbReference type="NCBIfam" id="TIGR02937">
    <property type="entry name" value="sigma70-ECF"/>
    <property type="match status" value="1"/>
</dbReference>
<protein>
    <submittedName>
        <fullName evidence="8">RNA polymerase subunit sigma-24</fullName>
    </submittedName>
</protein>
<feature type="domain" description="RNA polymerase sigma factor 70 region 4 type 2" evidence="7">
    <location>
        <begin position="101"/>
        <end position="153"/>
    </location>
</feature>
<keyword evidence="4" id="KW-0238">DNA-binding</keyword>
<dbReference type="CDD" id="cd06171">
    <property type="entry name" value="Sigma70_r4"/>
    <property type="match status" value="1"/>
</dbReference>
<dbReference type="InterPro" id="IPR014325">
    <property type="entry name" value="RNA_pol_sigma-E_actinobac"/>
</dbReference>
<dbReference type="Pfam" id="PF04542">
    <property type="entry name" value="Sigma70_r2"/>
    <property type="match status" value="1"/>
</dbReference>
<reference evidence="8 9" key="1">
    <citation type="submission" date="2020-08" db="EMBL/GenBank/DDBJ databases">
        <title>Whole genome shotgun sequence of Actinocatenispora thailandica NBRC 105041.</title>
        <authorList>
            <person name="Komaki H."/>
            <person name="Tamura T."/>
        </authorList>
    </citation>
    <scope>NUCLEOTIDE SEQUENCE [LARGE SCALE GENOMIC DNA]</scope>
    <source>
        <strain evidence="8 9">NBRC 105041</strain>
    </source>
</reference>
<dbReference type="InterPro" id="IPR013324">
    <property type="entry name" value="RNA_pol_sigma_r3/r4-like"/>
</dbReference>
<evidence type="ECO:0000256" key="4">
    <source>
        <dbReference type="ARBA" id="ARBA00023125"/>
    </source>
</evidence>
<keyword evidence="9" id="KW-1185">Reference proteome</keyword>
<evidence type="ECO:0000256" key="1">
    <source>
        <dbReference type="ARBA" id="ARBA00010641"/>
    </source>
</evidence>
<dbReference type="InterPro" id="IPR013325">
    <property type="entry name" value="RNA_pol_sigma_r2"/>
</dbReference>
<evidence type="ECO:0000256" key="2">
    <source>
        <dbReference type="ARBA" id="ARBA00023015"/>
    </source>
</evidence>
<dbReference type="InterPro" id="IPR039425">
    <property type="entry name" value="RNA_pol_sigma-70-like"/>
</dbReference>
<dbReference type="Proteomes" id="UP000611640">
    <property type="component" value="Chromosome"/>
</dbReference>
<keyword evidence="5" id="KW-0804">Transcription</keyword>
<accession>A0A7R7DTH3</accession>
<evidence type="ECO:0000256" key="3">
    <source>
        <dbReference type="ARBA" id="ARBA00023082"/>
    </source>
</evidence>
<dbReference type="NCBIfam" id="TIGR02983">
    <property type="entry name" value="SigE-fam_strep"/>
    <property type="match status" value="1"/>
</dbReference>
<dbReference type="GO" id="GO:0006352">
    <property type="term" value="P:DNA-templated transcription initiation"/>
    <property type="evidence" value="ECO:0007669"/>
    <property type="project" value="InterPro"/>
</dbReference>